<protein>
    <recommendedName>
        <fullName evidence="4">Bacterial dipeptidyl-peptidase SH3 domain-containing protein</fullName>
    </recommendedName>
</protein>
<feature type="region of interest" description="Disordered" evidence="1">
    <location>
        <begin position="1"/>
        <end position="22"/>
    </location>
</feature>
<evidence type="ECO:0008006" key="4">
    <source>
        <dbReference type="Google" id="ProtNLM"/>
    </source>
</evidence>
<sequence>MFPFARSPDRQNRQTALTDPAASIPAGRSFPLSGASTRFDPAHTPVRGDLAHVLLAGKVFVPHYSVPMPHAALQATPVYEKAAMDAQPVGALVEGGVFDVLDMAGGWAWGVIAAGDAAGADPLAFGPVGYVPLELLKVC</sequence>
<evidence type="ECO:0000313" key="2">
    <source>
        <dbReference type="EMBL" id="ARU16539.1"/>
    </source>
</evidence>
<evidence type="ECO:0000256" key="1">
    <source>
        <dbReference type="SAM" id="MobiDB-lite"/>
    </source>
</evidence>
<reference evidence="2 3" key="1">
    <citation type="submission" date="2017-01" db="EMBL/GenBank/DDBJ databases">
        <title>Complete genome sequence of esterase-producing bacterium Croceicoccus marinus E4A9.</title>
        <authorList>
            <person name="Wu Y.-H."/>
            <person name="Cheng H."/>
            <person name="Xu L."/>
            <person name="Huo Y.-Y."/>
            <person name="Wang C.-S."/>
            <person name="Xu X.-W."/>
        </authorList>
    </citation>
    <scope>NUCLEOTIDE SEQUENCE [LARGE SCALE GENOMIC DNA]</scope>
    <source>
        <strain evidence="2 3">E4A9</strain>
    </source>
</reference>
<dbReference type="Proteomes" id="UP000195807">
    <property type="component" value="Chromosome"/>
</dbReference>
<accession>A0A1Z1FCK2</accession>
<dbReference type="STRING" id="450378.GCA_001661675_02120"/>
<gene>
    <name evidence="2" type="ORF">A9D14_10520</name>
</gene>
<proteinExistence type="predicted"/>
<dbReference type="EMBL" id="CP019602">
    <property type="protein sequence ID" value="ARU16539.1"/>
    <property type="molecule type" value="Genomic_DNA"/>
</dbReference>
<evidence type="ECO:0000313" key="3">
    <source>
        <dbReference type="Proteomes" id="UP000195807"/>
    </source>
</evidence>
<dbReference type="KEGG" id="cman:A9D14_10520"/>
<dbReference type="AlphaFoldDB" id="A0A1Z1FCK2"/>
<organism evidence="2 3">
    <name type="scientific">Croceicoccus marinus</name>
    <dbReference type="NCBI Taxonomy" id="450378"/>
    <lineage>
        <taxon>Bacteria</taxon>
        <taxon>Pseudomonadati</taxon>
        <taxon>Pseudomonadota</taxon>
        <taxon>Alphaproteobacteria</taxon>
        <taxon>Sphingomonadales</taxon>
        <taxon>Erythrobacteraceae</taxon>
        <taxon>Croceicoccus</taxon>
    </lineage>
</organism>
<name>A0A1Z1FCK2_9SPHN</name>
<keyword evidence="3" id="KW-1185">Reference proteome</keyword>